<evidence type="ECO:0000256" key="2">
    <source>
        <dbReference type="ARBA" id="ARBA00004167"/>
    </source>
</evidence>
<evidence type="ECO:0000256" key="12">
    <source>
        <dbReference type="ARBA" id="ARBA00022989"/>
    </source>
</evidence>
<keyword evidence="5" id="KW-0808">Transferase</keyword>
<evidence type="ECO:0000259" key="18">
    <source>
        <dbReference type="PROSITE" id="PS50089"/>
    </source>
</evidence>
<dbReference type="CDD" id="cd16461">
    <property type="entry name" value="RING-H2_EL5-like"/>
    <property type="match status" value="1"/>
</dbReference>
<dbReference type="InterPro" id="IPR046948">
    <property type="entry name" value="ATL20-22-like"/>
</dbReference>
<evidence type="ECO:0000256" key="3">
    <source>
        <dbReference type="ARBA" id="ARBA00004906"/>
    </source>
</evidence>
<dbReference type="AlphaFoldDB" id="A0AAN9KJ26"/>
<dbReference type="PANTHER" id="PTHR46279:SF31">
    <property type="entry name" value="RING-H2 FINGER PROTEIN ATL20-LIKE ISOFORM X1"/>
    <property type="match status" value="1"/>
</dbReference>
<dbReference type="Gene3D" id="3.30.40.10">
    <property type="entry name" value="Zinc/RING finger domain, C3HC4 (zinc finger)"/>
    <property type="match status" value="1"/>
</dbReference>
<keyword evidence="9 15" id="KW-0863">Zinc-finger</keyword>
<name>A0AAN9KJ26_CLITE</name>
<reference evidence="19 20" key="1">
    <citation type="submission" date="2024-01" db="EMBL/GenBank/DDBJ databases">
        <title>The genomes of 5 underutilized Papilionoideae crops provide insights into root nodulation and disease resistance.</title>
        <authorList>
            <person name="Yuan L."/>
        </authorList>
    </citation>
    <scope>NUCLEOTIDE SEQUENCE [LARGE SCALE GENOMIC DNA]</scope>
    <source>
        <strain evidence="19">LY-2023</strain>
        <tissue evidence="19">Leaf</tissue>
    </source>
</reference>
<evidence type="ECO:0000256" key="15">
    <source>
        <dbReference type="PROSITE-ProRule" id="PRU00175"/>
    </source>
</evidence>
<keyword evidence="10" id="KW-0833">Ubl conjugation pathway</keyword>
<comment type="caution">
    <text evidence="19">The sequence shown here is derived from an EMBL/GenBank/DDBJ whole genome shotgun (WGS) entry which is preliminary data.</text>
</comment>
<accession>A0AAN9KJ26</accession>
<dbReference type="GO" id="GO:0008270">
    <property type="term" value="F:zinc ion binding"/>
    <property type="evidence" value="ECO:0007669"/>
    <property type="project" value="UniProtKB-KW"/>
</dbReference>
<protein>
    <recommendedName>
        <fullName evidence="4">RING-type E3 ubiquitin transferase</fullName>
        <ecNumber evidence="4">2.3.2.27</ecNumber>
    </recommendedName>
</protein>
<feature type="signal peptide" evidence="17">
    <location>
        <begin position="1"/>
        <end position="22"/>
    </location>
</feature>
<keyword evidence="11" id="KW-0862">Zinc</keyword>
<gene>
    <name evidence="19" type="ORF">RJT34_02802</name>
</gene>
<sequence length="391" mass="43348">MAPSTIIISCVLLFLHLEITRAKEVNCNSLTCGDIEIRFPFGLKGSNEDGRCSYYPSPSFQLACNNRSQAILSLPKLGDMLVTNIDYKSQSIKVKDPDNCLPKRFLKKWNLSGSPFKLNPTIYRTTPYNLTFLRCSNVTDTSQLPLLPVVSCLSNYSNSSVVIVSWARPIMPSSSTCEVISWALVPLPLFNFNMPYDLADALELVWTEPRCGHCALSAQLCGFSNHKKQTLQLACFPTPSTSKGISRSAKYGLAIGVGIPGLLCLIGLSCFMCGKVRMLRHRQERREPPVLTISLEPMPFVMGLDGATIEKYPKTLIGESGRLLKPNDNTCAICLSEYEPKETLRSIPECNHYFHAVCIDEWLKMNGTCPICRNSPEASSTLSFLSFSSSQ</sequence>
<evidence type="ECO:0000256" key="14">
    <source>
        <dbReference type="ARBA" id="ARBA00024209"/>
    </source>
</evidence>
<evidence type="ECO:0000256" key="13">
    <source>
        <dbReference type="ARBA" id="ARBA00023136"/>
    </source>
</evidence>
<evidence type="ECO:0000256" key="1">
    <source>
        <dbReference type="ARBA" id="ARBA00000900"/>
    </source>
</evidence>
<evidence type="ECO:0000313" key="20">
    <source>
        <dbReference type="Proteomes" id="UP001359559"/>
    </source>
</evidence>
<proteinExistence type="inferred from homology"/>
<dbReference type="GO" id="GO:0061630">
    <property type="term" value="F:ubiquitin protein ligase activity"/>
    <property type="evidence" value="ECO:0007669"/>
    <property type="project" value="UniProtKB-EC"/>
</dbReference>
<feature type="domain" description="RING-type" evidence="18">
    <location>
        <begin position="331"/>
        <end position="373"/>
    </location>
</feature>
<keyword evidence="8 17" id="KW-0732">Signal</keyword>
<evidence type="ECO:0000256" key="16">
    <source>
        <dbReference type="SAM" id="Phobius"/>
    </source>
</evidence>
<comment type="catalytic activity">
    <reaction evidence="1">
        <text>S-ubiquitinyl-[E2 ubiquitin-conjugating enzyme]-L-cysteine + [acceptor protein]-L-lysine = [E2 ubiquitin-conjugating enzyme]-L-cysteine + N(6)-ubiquitinyl-[acceptor protein]-L-lysine.</text>
        <dbReference type="EC" id="2.3.2.27"/>
    </reaction>
</comment>
<dbReference type="Proteomes" id="UP001359559">
    <property type="component" value="Unassembled WGS sequence"/>
</dbReference>
<dbReference type="InterPro" id="IPR025287">
    <property type="entry name" value="WAK_GUB"/>
</dbReference>
<evidence type="ECO:0000256" key="10">
    <source>
        <dbReference type="ARBA" id="ARBA00022786"/>
    </source>
</evidence>
<keyword evidence="13 16" id="KW-0472">Membrane</keyword>
<dbReference type="Pfam" id="PF13639">
    <property type="entry name" value="zf-RING_2"/>
    <property type="match status" value="1"/>
</dbReference>
<dbReference type="GO" id="GO:0016020">
    <property type="term" value="C:membrane"/>
    <property type="evidence" value="ECO:0007669"/>
    <property type="project" value="UniProtKB-SubCell"/>
</dbReference>
<comment type="similarity">
    <text evidence="14">Belongs to the RING-type zinc finger family. ATL subfamily.</text>
</comment>
<comment type="subcellular location">
    <subcellularLocation>
        <location evidence="2">Membrane</location>
        <topology evidence="2">Single-pass membrane protein</topology>
    </subcellularLocation>
</comment>
<dbReference type="EMBL" id="JAYKXN010000001">
    <property type="protein sequence ID" value="KAK7318104.1"/>
    <property type="molecule type" value="Genomic_DNA"/>
</dbReference>
<evidence type="ECO:0000256" key="9">
    <source>
        <dbReference type="ARBA" id="ARBA00022771"/>
    </source>
</evidence>
<dbReference type="SUPFAM" id="SSF57850">
    <property type="entry name" value="RING/U-box"/>
    <property type="match status" value="1"/>
</dbReference>
<evidence type="ECO:0000256" key="5">
    <source>
        <dbReference type="ARBA" id="ARBA00022679"/>
    </source>
</evidence>
<comment type="pathway">
    <text evidence="3">Protein modification; protein ubiquitination.</text>
</comment>
<keyword evidence="6 16" id="KW-0812">Transmembrane</keyword>
<evidence type="ECO:0000256" key="7">
    <source>
        <dbReference type="ARBA" id="ARBA00022723"/>
    </source>
</evidence>
<dbReference type="InterPro" id="IPR001841">
    <property type="entry name" value="Znf_RING"/>
</dbReference>
<evidence type="ECO:0000256" key="17">
    <source>
        <dbReference type="SAM" id="SignalP"/>
    </source>
</evidence>
<evidence type="ECO:0000256" key="4">
    <source>
        <dbReference type="ARBA" id="ARBA00012483"/>
    </source>
</evidence>
<feature type="transmembrane region" description="Helical" evidence="16">
    <location>
        <begin position="251"/>
        <end position="273"/>
    </location>
</feature>
<dbReference type="Pfam" id="PF13947">
    <property type="entry name" value="GUB_WAK_bind"/>
    <property type="match status" value="1"/>
</dbReference>
<evidence type="ECO:0000313" key="19">
    <source>
        <dbReference type="EMBL" id="KAK7318104.1"/>
    </source>
</evidence>
<keyword evidence="7" id="KW-0479">Metal-binding</keyword>
<keyword evidence="12 16" id="KW-1133">Transmembrane helix</keyword>
<evidence type="ECO:0000256" key="11">
    <source>
        <dbReference type="ARBA" id="ARBA00022833"/>
    </source>
</evidence>
<dbReference type="SMART" id="SM00184">
    <property type="entry name" value="RING"/>
    <property type="match status" value="1"/>
</dbReference>
<dbReference type="PROSITE" id="PS50089">
    <property type="entry name" value="ZF_RING_2"/>
    <property type="match status" value="1"/>
</dbReference>
<dbReference type="GO" id="GO:0030247">
    <property type="term" value="F:polysaccharide binding"/>
    <property type="evidence" value="ECO:0007669"/>
    <property type="project" value="InterPro"/>
</dbReference>
<organism evidence="19 20">
    <name type="scientific">Clitoria ternatea</name>
    <name type="common">Butterfly pea</name>
    <dbReference type="NCBI Taxonomy" id="43366"/>
    <lineage>
        <taxon>Eukaryota</taxon>
        <taxon>Viridiplantae</taxon>
        <taxon>Streptophyta</taxon>
        <taxon>Embryophyta</taxon>
        <taxon>Tracheophyta</taxon>
        <taxon>Spermatophyta</taxon>
        <taxon>Magnoliopsida</taxon>
        <taxon>eudicotyledons</taxon>
        <taxon>Gunneridae</taxon>
        <taxon>Pentapetalae</taxon>
        <taxon>rosids</taxon>
        <taxon>fabids</taxon>
        <taxon>Fabales</taxon>
        <taxon>Fabaceae</taxon>
        <taxon>Papilionoideae</taxon>
        <taxon>50 kb inversion clade</taxon>
        <taxon>NPAAA clade</taxon>
        <taxon>indigoferoid/millettioid clade</taxon>
        <taxon>Phaseoleae</taxon>
        <taxon>Clitoria</taxon>
    </lineage>
</organism>
<dbReference type="PANTHER" id="PTHR46279">
    <property type="entry name" value="RING/U-BOX SUPERFAMILY PROTEIN"/>
    <property type="match status" value="1"/>
</dbReference>
<dbReference type="InterPro" id="IPR013083">
    <property type="entry name" value="Znf_RING/FYVE/PHD"/>
</dbReference>
<dbReference type="EC" id="2.3.2.27" evidence="4"/>
<feature type="chain" id="PRO_5042997862" description="RING-type E3 ubiquitin transferase" evidence="17">
    <location>
        <begin position="23"/>
        <end position="391"/>
    </location>
</feature>
<keyword evidence="20" id="KW-1185">Reference proteome</keyword>
<evidence type="ECO:0000256" key="6">
    <source>
        <dbReference type="ARBA" id="ARBA00022692"/>
    </source>
</evidence>
<evidence type="ECO:0000256" key="8">
    <source>
        <dbReference type="ARBA" id="ARBA00022729"/>
    </source>
</evidence>